<evidence type="ECO:0000313" key="8">
    <source>
        <dbReference type="Proteomes" id="UP000614410"/>
    </source>
</evidence>
<proteinExistence type="inferred from homology"/>
<keyword evidence="5 6" id="KW-0472">Membrane</keyword>
<feature type="transmembrane region" description="Helical" evidence="6">
    <location>
        <begin position="190"/>
        <end position="208"/>
    </location>
</feature>
<sequence>MHIDLYVAAAGLIVGFAVGLTGMGGGSLMTPILILLFGVQPIAAVSSDLVASLMMKPFGAAVHLRKHTVNWPLVLWLSAGSVPGALAGVFFLHTRGRGAAVQSSVQVALGIVLLASVTAVGIRWALERGRGDGATRGNNAPQVHAPRTLVIGAVVGFIVGVTSTGSGTLVVVMLLLLYPQLRGSQVVGTDITQAVPMVGAAALGHILFGDFRLGVTLSIVIGSIPGVLIGSSISAGSGTVLLRVALCTTLLVSGLKLLSVPPVGLGAAVLVLLVGLLVRWRVNTRVDAARRCAER</sequence>
<protein>
    <recommendedName>
        <fullName evidence="6">Probable membrane transporter protein</fullName>
    </recommendedName>
</protein>
<evidence type="ECO:0000313" key="7">
    <source>
        <dbReference type="EMBL" id="MBJ7608244.1"/>
    </source>
</evidence>
<accession>A0A934NIN1</accession>
<keyword evidence="4 6" id="KW-1133">Transmembrane helix</keyword>
<evidence type="ECO:0000256" key="4">
    <source>
        <dbReference type="ARBA" id="ARBA00022989"/>
    </source>
</evidence>
<comment type="similarity">
    <text evidence="2 6">Belongs to the 4-toluene sulfonate uptake permease (TSUP) (TC 2.A.102) family.</text>
</comment>
<feature type="transmembrane region" description="Helical" evidence="6">
    <location>
        <begin position="32"/>
        <end position="53"/>
    </location>
</feature>
<dbReference type="AlphaFoldDB" id="A0A934NIN1"/>
<evidence type="ECO:0000256" key="6">
    <source>
        <dbReference type="RuleBase" id="RU363041"/>
    </source>
</evidence>
<feature type="transmembrane region" description="Helical" evidence="6">
    <location>
        <begin position="73"/>
        <end position="93"/>
    </location>
</feature>
<feature type="transmembrane region" description="Helical" evidence="6">
    <location>
        <begin position="105"/>
        <end position="126"/>
    </location>
</feature>
<reference evidence="7 8" key="1">
    <citation type="submission" date="2020-10" db="EMBL/GenBank/DDBJ databases">
        <title>Ca. Dormibacterota MAGs.</title>
        <authorList>
            <person name="Montgomery K."/>
        </authorList>
    </citation>
    <scope>NUCLEOTIDE SEQUENCE [LARGE SCALE GENOMIC DNA]</scope>
    <source>
        <strain evidence="7">Mitchell_Peninsula_5</strain>
    </source>
</reference>
<keyword evidence="3 6" id="KW-0812">Transmembrane</keyword>
<feature type="transmembrane region" description="Helical" evidence="6">
    <location>
        <begin position="149"/>
        <end position="178"/>
    </location>
</feature>
<comment type="subcellular location">
    <subcellularLocation>
        <location evidence="6">Cell membrane</location>
        <topology evidence="6">Multi-pass membrane protein</topology>
    </subcellularLocation>
    <subcellularLocation>
        <location evidence="1">Membrane</location>
        <topology evidence="1">Multi-pass membrane protein</topology>
    </subcellularLocation>
</comment>
<feature type="transmembrane region" description="Helical" evidence="6">
    <location>
        <begin position="6"/>
        <end position="25"/>
    </location>
</feature>
<evidence type="ECO:0000256" key="5">
    <source>
        <dbReference type="ARBA" id="ARBA00023136"/>
    </source>
</evidence>
<organism evidence="7 8">
    <name type="scientific">Candidatus Amunia macphersoniae</name>
    <dbReference type="NCBI Taxonomy" id="3127014"/>
    <lineage>
        <taxon>Bacteria</taxon>
        <taxon>Bacillati</taxon>
        <taxon>Candidatus Dormiibacterota</taxon>
        <taxon>Candidatus Dormibacteria</taxon>
        <taxon>Candidatus Aeolococcales</taxon>
        <taxon>Candidatus Aeolococcaceae</taxon>
        <taxon>Candidatus Amunia</taxon>
    </lineage>
</organism>
<feature type="transmembrane region" description="Helical" evidence="6">
    <location>
        <begin position="214"/>
        <end position="233"/>
    </location>
</feature>
<name>A0A934NIN1_9BACT</name>
<dbReference type="Proteomes" id="UP000614410">
    <property type="component" value="Unassembled WGS sequence"/>
</dbReference>
<comment type="caution">
    <text evidence="7">The sequence shown here is derived from an EMBL/GenBank/DDBJ whole genome shotgun (WGS) entry which is preliminary data.</text>
</comment>
<dbReference type="InterPro" id="IPR051598">
    <property type="entry name" value="TSUP/Inactive_protease-like"/>
</dbReference>
<dbReference type="Pfam" id="PF01925">
    <property type="entry name" value="TauE"/>
    <property type="match status" value="1"/>
</dbReference>
<evidence type="ECO:0000256" key="3">
    <source>
        <dbReference type="ARBA" id="ARBA00022692"/>
    </source>
</evidence>
<dbReference type="InterPro" id="IPR002781">
    <property type="entry name" value="TM_pro_TauE-like"/>
</dbReference>
<evidence type="ECO:0000256" key="1">
    <source>
        <dbReference type="ARBA" id="ARBA00004141"/>
    </source>
</evidence>
<dbReference type="EMBL" id="JAEKNN010000009">
    <property type="protein sequence ID" value="MBJ7608244.1"/>
    <property type="molecule type" value="Genomic_DNA"/>
</dbReference>
<feature type="transmembrane region" description="Helical" evidence="6">
    <location>
        <begin position="264"/>
        <end position="282"/>
    </location>
</feature>
<evidence type="ECO:0000256" key="2">
    <source>
        <dbReference type="ARBA" id="ARBA00009142"/>
    </source>
</evidence>
<gene>
    <name evidence="7" type="ORF">JF887_02275</name>
</gene>
<dbReference type="PANTHER" id="PTHR43701:SF2">
    <property type="entry name" value="MEMBRANE TRANSPORTER PROTEIN YJNA-RELATED"/>
    <property type="match status" value="1"/>
</dbReference>
<keyword evidence="6" id="KW-1003">Cell membrane</keyword>
<dbReference type="PANTHER" id="PTHR43701">
    <property type="entry name" value="MEMBRANE TRANSPORTER PROTEIN MJ0441-RELATED"/>
    <property type="match status" value="1"/>
</dbReference>
<dbReference type="GO" id="GO:0005886">
    <property type="term" value="C:plasma membrane"/>
    <property type="evidence" value="ECO:0007669"/>
    <property type="project" value="UniProtKB-SubCell"/>
</dbReference>